<organism evidence="1">
    <name type="scientific">uncultured Caudovirales phage</name>
    <dbReference type="NCBI Taxonomy" id="2100421"/>
    <lineage>
        <taxon>Viruses</taxon>
        <taxon>Duplodnaviria</taxon>
        <taxon>Heunggongvirae</taxon>
        <taxon>Uroviricota</taxon>
        <taxon>Caudoviricetes</taxon>
        <taxon>Peduoviridae</taxon>
        <taxon>Maltschvirus</taxon>
        <taxon>Maltschvirus maltsch</taxon>
    </lineage>
</organism>
<sequence length="448" mass="53069">MKKVLLKYNNIEHLHPDYQHRVMDIGDFYQQLPFDTDFEVYYVTNLDYAFTNLDPSTDWVVVVSAGHCTQDRNIYDKLIIEALKENSPLIGHILNFKDQYPHLHPQIFAVNYQTWVQAGWPEWEYSGEPQTFIADAIHASEETFHDEYTPHRISGAGYVQEYSVSEMQVAADVIRDFIEMGLEIINIPEHIRKNKFYLYPDQQWESFNEFLHGKEYTGTVYEQKKYAELINHLETQVQKQYYVLNTEPLQRPVIDKKIDNYMGVAAGLKLVATMIKNGFDEHTVITHFDFSQHALQFQSYIHKFWDGDIDTYEQVCKRFDSSTFDSYICEPRGTYKENLDYLLNQIGCTSSEFKEHWKKYAEMKVAYRVINLYDRSDQFKIARTCNLFKTNYLWISNAFWMEYSLIKHGKQELKDLRENLILELQDTNATIILDVEDTWYQGLITIND</sequence>
<evidence type="ECO:0000313" key="1">
    <source>
        <dbReference type="EMBL" id="CAB4133203.1"/>
    </source>
</evidence>
<accession>A0A6J5LIU0</accession>
<proteinExistence type="predicted"/>
<reference evidence="1" key="1">
    <citation type="submission" date="2020-04" db="EMBL/GenBank/DDBJ databases">
        <authorList>
            <person name="Chiriac C."/>
            <person name="Salcher M."/>
            <person name="Ghai R."/>
            <person name="Kavagutti S V."/>
        </authorList>
    </citation>
    <scope>NUCLEOTIDE SEQUENCE</scope>
</reference>
<name>A0A6J5LIU0_9CAUD</name>
<gene>
    <name evidence="1" type="ORF">UFOVP257_74</name>
</gene>
<protein>
    <submittedName>
        <fullName evidence="1">Uncharacterized protein</fullName>
    </submittedName>
</protein>
<dbReference type="EMBL" id="LR796274">
    <property type="protein sequence ID" value="CAB4133203.1"/>
    <property type="molecule type" value="Genomic_DNA"/>
</dbReference>